<dbReference type="AlphaFoldDB" id="A0A920C8J9"/>
<dbReference type="EMBL" id="BORP01000004">
    <property type="protein sequence ID" value="GIO27717.1"/>
    <property type="molecule type" value="Genomic_DNA"/>
</dbReference>
<organism evidence="2 3">
    <name type="scientific">Ornithinibacillus bavariensis</name>
    <dbReference type="NCBI Taxonomy" id="545502"/>
    <lineage>
        <taxon>Bacteria</taxon>
        <taxon>Bacillati</taxon>
        <taxon>Bacillota</taxon>
        <taxon>Bacilli</taxon>
        <taxon>Bacillales</taxon>
        <taxon>Bacillaceae</taxon>
        <taxon>Ornithinibacillus</taxon>
    </lineage>
</organism>
<accession>A0A920C8J9</accession>
<gene>
    <name evidence="2" type="ORF">J43TS3_23280</name>
</gene>
<evidence type="ECO:0000259" key="1">
    <source>
        <dbReference type="Pfam" id="PF14594"/>
    </source>
</evidence>
<proteinExistence type="predicted"/>
<feature type="domain" description="Gp28/Gp37-like" evidence="1">
    <location>
        <begin position="4"/>
        <end position="358"/>
    </location>
</feature>
<evidence type="ECO:0000313" key="3">
    <source>
        <dbReference type="Proteomes" id="UP000676917"/>
    </source>
</evidence>
<keyword evidence="3" id="KW-1185">Reference proteome</keyword>
<comment type="caution">
    <text evidence="2">The sequence shown here is derived from an EMBL/GenBank/DDBJ whole genome shotgun (WGS) entry which is preliminary data.</text>
</comment>
<dbReference type="InterPro" id="IPR029432">
    <property type="entry name" value="Gp28/Gp37-like_dom"/>
</dbReference>
<reference evidence="2" key="1">
    <citation type="submission" date="2021-03" db="EMBL/GenBank/DDBJ databases">
        <title>Antimicrobial resistance genes in bacteria isolated from Japanese honey, and their potential for conferring macrolide and lincosamide resistance in the American foulbrood pathogen Paenibacillus larvae.</title>
        <authorList>
            <person name="Okamoto M."/>
            <person name="Kumagai M."/>
            <person name="Kanamori H."/>
            <person name="Takamatsu D."/>
        </authorList>
    </citation>
    <scope>NUCLEOTIDE SEQUENCE</scope>
    <source>
        <strain evidence="2">J43TS3</strain>
    </source>
</reference>
<sequence length="380" mass="42994">MKPIRVMTPDFELLTEIDSYESAVVTRSWSEVGSLDLRINRYMKDAHLLQKGVLLILGGQLHKIFIIKHREIELDENGKITENWIIKAPSFKSILASRITIPPSHSAYDNKQGSAEEVMKHYVNVNAVNPVNPKRIIPNLVIANNLNRGGVLTWQSRYKNLAEEVTEQSLASGLGWDITIDLTNKKYVFDVKEGRNLIATQNSLPPVIFSPNFDSLKNLKYSESELNYRNVAYIAGQGEGMDRRIVELGDATGINRHEIFVDARDIEEEVDGVARPSQDIINDLTAQGQLELEKLLQENYLEGQVLTKSPLKYEIDYDLGDSVTIQNMDWGVTMDAPITEIKEVYEASGFQIEAVFGNDRPTLIDKIKKGFKKMDNELLK</sequence>
<dbReference type="RefSeq" id="WP_212921182.1">
    <property type="nucleotide sequence ID" value="NZ_BORP01000004.1"/>
</dbReference>
<evidence type="ECO:0000313" key="2">
    <source>
        <dbReference type="EMBL" id="GIO27717.1"/>
    </source>
</evidence>
<protein>
    <recommendedName>
        <fullName evidence="1">Gp28/Gp37-like domain-containing protein</fullName>
    </recommendedName>
</protein>
<name>A0A920C8J9_9BACI</name>
<dbReference type="Proteomes" id="UP000676917">
    <property type="component" value="Unassembled WGS sequence"/>
</dbReference>
<dbReference type="Pfam" id="PF14594">
    <property type="entry name" value="Sipho_Gp37"/>
    <property type="match status" value="1"/>
</dbReference>